<keyword evidence="2" id="KW-0812">Transmembrane</keyword>
<evidence type="ECO:0000313" key="4">
    <source>
        <dbReference type="Proteomes" id="UP000580250"/>
    </source>
</evidence>
<comment type="caution">
    <text evidence="3">The sequence shown here is derived from an EMBL/GenBank/DDBJ whole genome shotgun (WGS) entry which is preliminary data.</text>
</comment>
<proteinExistence type="predicted"/>
<feature type="region of interest" description="Disordered" evidence="1">
    <location>
        <begin position="1"/>
        <end position="125"/>
    </location>
</feature>
<feature type="transmembrane region" description="Helical" evidence="2">
    <location>
        <begin position="156"/>
        <end position="174"/>
    </location>
</feature>
<dbReference type="Proteomes" id="UP000580250">
    <property type="component" value="Unassembled WGS sequence"/>
</dbReference>
<dbReference type="EMBL" id="CAJEWN010000039">
    <property type="protein sequence ID" value="CAD2147462.1"/>
    <property type="molecule type" value="Genomic_DNA"/>
</dbReference>
<keyword evidence="2" id="KW-0472">Membrane</keyword>
<keyword evidence="2" id="KW-1133">Transmembrane helix</keyword>
<evidence type="ECO:0000256" key="1">
    <source>
        <dbReference type="SAM" id="MobiDB-lite"/>
    </source>
</evidence>
<accession>A0A6V7U885</accession>
<protein>
    <submittedName>
        <fullName evidence="3">Uncharacterized protein</fullName>
    </submittedName>
</protein>
<evidence type="ECO:0000256" key="2">
    <source>
        <dbReference type="SAM" id="Phobius"/>
    </source>
</evidence>
<organism evidence="3 4">
    <name type="scientific">Meloidogyne enterolobii</name>
    <name type="common">Root-knot nematode worm</name>
    <name type="synonym">Meloidogyne mayaguensis</name>
    <dbReference type="NCBI Taxonomy" id="390850"/>
    <lineage>
        <taxon>Eukaryota</taxon>
        <taxon>Metazoa</taxon>
        <taxon>Ecdysozoa</taxon>
        <taxon>Nematoda</taxon>
        <taxon>Chromadorea</taxon>
        <taxon>Rhabditida</taxon>
        <taxon>Tylenchina</taxon>
        <taxon>Tylenchomorpha</taxon>
        <taxon>Tylenchoidea</taxon>
        <taxon>Meloidogynidae</taxon>
        <taxon>Meloidogyninae</taxon>
        <taxon>Meloidogyne</taxon>
    </lineage>
</organism>
<reference evidence="3 4" key="1">
    <citation type="submission" date="2020-08" db="EMBL/GenBank/DDBJ databases">
        <authorList>
            <person name="Koutsovoulos G."/>
            <person name="Danchin GJ E."/>
        </authorList>
    </citation>
    <scope>NUCLEOTIDE SEQUENCE [LARGE SCALE GENOMIC DNA]</scope>
</reference>
<gene>
    <name evidence="3" type="ORF">MENT_LOCUS8981</name>
</gene>
<dbReference type="AlphaFoldDB" id="A0A6V7U885"/>
<evidence type="ECO:0000313" key="3">
    <source>
        <dbReference type="EMBL" id="CAD2147462.1"/>
    </source>
</evidence>
<sequence>MVTKWKQTIRDGNKEKQLKLQQQQHQETKVKAQKPSGVGVAAVSGKNVKRASTESDVGDGPSTSQTSSQLKPRTGSISSPATSHQQQIGSRSNSFNVQNTTGLNKTGESSVSAPPKPERPKTIAKAKAKISRPRLTGMLQLGHDVEKYYIKLYTKLFRLYILFCSIFVVVILPTFDLKNLFLLFNLNILNSIFWCINR</sequence>
<name>A0A6V7U885_MELEN</name>
<feature type="compositionally biased region" description="Polar residues" evidence="1">
    <location>
        <begin position="61"/>
        <end position="112"/>
    </location>
</feature>
<feature type="compositionally biased region" description="Basic and acidic residues" evidence="1">
    <location>
        <begin position="8"/>
        <end position="18"/>
    </location>
</feature>
<feature type="transmembrane region" description="Helical" evidence="2">
    <location>
        <begin position="180"/>
        <end position="196"/>
    </location>
</feature>